<feature type="domain" description="Ketoreductase" evidence="3">
    <location>
        <begin position="2"/>
        <end position="179"/>
    </location>
</feature>
<evidence type="ECO:0000259" key="3">
    <source>
        <dbReference type="SMART" id="SM00822"/>
    </source>
</evidence>
<sequence length="252" mass="27046">MAHTLIVGGAGGIGSVTVKRLLSDGHSVTVVDALPMEAADERLEPIRQEFGDVPYVQADITSRESVEQTLAAIPEFDQVVVSAAVVKEQPFLEIDHDDFQLHMNVNVYGSFNVGQAVAKIFVERGVEGRIVFFSSWVQDYPWPDITAYSVSKAAVKQLVKQMARELAAHGIRINAIAPGIVDSGMARYSLDHDPKYAARVNGRIPLGDLQQPSDIAAGVAYLLSADAQAITGTVLLVDGGLSLFKFEAPGAE</sequence>
<name>A0A7J5B9U4_9MICO</name>
<dbReference type="RefSeq" id="WP_158052767.1">
    <property type="nucleotide sequence ID" value="NZ_WBKB01000006.1"/>
</dbReference>
<proteinExistence type="inferred from homology"/>
<dbReference type="PROSITE" id="PS00061">
    <property type="entry name" value="ADH_SHORT"/>
    <property type="match status" value="1"/>
</dbReference>
<organism evidence="4 5">
    <name type="scientific">Gulosibacter chungangensis</name>
    <dbReference type="NCBI Taxonomy" id="979746"/>
    <lineage>
        <taxon>Bacteria</taxon>
        <taxon>Bacillati</taxon>
        <taxon>Actinomycetota</taxon>
        <taxon>Actinomycetes</taxon>
        <taxon>Micrococcales</taxon>
        <taxon>Microbacteriaceae</taxon>
        <taxon>Gulosibacter</taxon>
    </lineage>
</organism>
<protein>
    <submittedName>
        <fullName evidence="4">SDR family oxidoreductase</fullName>
    </submittedName>
</protein>
<reference evidence="4 5" key="1">
    <citation type="submission" date="2019-09" db="EMBL/GenBank/DDBJ databases">
        <title>Phylogeny of genus Pseudoclavibacter and closely related genus.</title>
        <authorList>
            <person name="Li Y."/>
        </authorList>
    </citation>
    <scope>NUCLEOTIDE SEQUENCE [LARGE SCALE GENOMIC DNA]</scope>
    <source>
        <strain evidence="4 5">KCTC 13959</strain>
    </source>
</reference>
<dbReference type="EMBL" id="WBKB01000006">
    <property type="protein sequence ID" value="KAB1642312.1"/>
    <property type="molecule type" value="Genomic_DNA"/>
</dbReference>
<dbReference type="GO" id="GO:0016491">
    <property type="term" value="F:oxidoreductase activity"/>
    <property type="evidence" value="ECO:0007669"/>
    <property type="project" value="UniProtKB-KW"/>
</dbReference>
<keyword evidence="5" id="KW-1185">Reference proteome</keyword>
<dbReference type="PRINTS" id="PR00081">
    <property type="entry name" value="GDHRDH"/>
</dbReference>
<gene>
    <name evidence="4" type="ORF">F8O05_10865</name>
</gene>
<dbReference type="InterPro" id="IPR036291">
    <property type="entry name" value="NAD(P)-bd_dom_sf"/>
</dbReference>
<dbReference type="InterPro" id="IPR020904">
    <property type="entry name" value="Sc_DH/Rdtase_CS"/>
</dbReference>
<dbReference type="FunFam" id="3.40.50.720:FF:000084">
    <property type="entry name" value="Short-chain dehydrogenase reductase"/>
    <property type="match status" value="1"/>
</dbReference>
<keyword evidence="2" id="KW-0560">Oxidoreductase</keyword>
<dbReference type="InterPro" id="IPR002347">
    <property type="entry name" value="SDR_fam"/>
</dbReference>
<evidence type="ECO:0000313" key="4">
    <source>
        <dbReference type="EMBL" id="KAB1642312.1"/>
    </source>
</evidence>
<comment type="similarity">
    <text evidence="1">Belongs to the short-chain dehydrogenases/reductases (SDR) family.</text>
</comment>
<evidence type="ECO:0000313" key="5">
    <source>
        <dbReference type="Proteomes" id="UP000433493"/>
    </source>
</evidence>
<dbReference type="Proteomes" id="UP000433493">
    <property type="component" value="Unassembled WGS sequence"/>
</dbReference>
<dbReference type="SUPFAM" id="SSF51735">
    <property type="entry name" value="NAD(P)-binding Rossmann-fold domains"/>
    <property type="match status" value="1"/>
</dbReference>
<dbReference type="Pfam" id="PF13561">
    <property type="entry name" value="adh_short_C2"/>
    <property type="match status" value="1"/>
</dbReference>
<evidence type="ECO:0000256" key="2">
    <source>
        <dbReference type="ARBA" id="ARBA00023002"/>
    </source>
</evidence>
<dbReference type="InterPro" id="IPR057326">
    <property type="entry name" value="KR_dom"/>
</dbReference>
<dbReference type="CDD" id="cd05233">
    <property type="entry name" value="SDR_c"/>
    <property type="match status" value="1"/>
</dbReference>
<dbReference type="InterPro" id="IPR051122">
    <property type="entry name" value="SDR_DHRS6-like"/>
</dbReference>
<dbReference type="AlphaFoldDB" id="A0A7J5B9U4"/>
<evidence type="ECO:0000256" key="1">
    <source>
        <dbReference type="ARBA" id="ARBA00006484"/>
    </source>
</evidence>
<comment type="caution">
    <text evidence="4">The sequence shown here is derived from an EMBL/GenBank/DDBJ whole genome shotgun (WGS) entry which is preliminary data.</text>
</comment>
<dbReference type="SMART" id="SM00822">
    <property type="entry name" value="PKS_KR"/>
    <property type="match status" value="1"/>
</dbReference>
<accession>A0A7J5B9U4</accession>
<dbReference type="PANTHER" id="PTHR43477:SF1">
    <property type="entry name" value="DIHYDROANTICAPSIN 7-DEHYDROGENASE"/>
    <property type="match status" value="1"/>
</dbReference>
<dbReference type="OrthoDB" id="517007at2"/>
<dbReference type="Gene3D" id="3.40.50.720">
    <property type="entry name" value="NAD(P)-binding Rossmann-like Domain"/>
    <property type="match status" value="1"/>
</dbReference>
<dbReference type="PANTHER" id="PTHR43477">
    <property type="entry name" value="DIHYDROANTICAPSIN 7-DEHYDROGENASE"/>
    <property type="match status" value="1"/>
</dbReference>